<feature type="region of interest" description="Disordered" evidence="1">
    <location>
        <begin position="100"/>
        <end position="126"/>
    </location>
</feature>
<feature type="compositionally biased region" description="Gly residues" evidence="1">
    <location>
        <begin position="100"/>
        <end position="112"/>
    </location>
</feature>
<name>A0A9W4H741_9ACTN</name>
<keyword evidence="2" id="KW-0472">Membrane</keyword>
<evidence type="ECO:0000256" key="2">
    <source>
        <dbReference type="SAM" id="Phobius"/>
    </source>
</evidence>
<keyword evidence="2" id="KW-0812">Transmembrane</keyword>
<evidence type="ECO:0000256" key="1">
    <source>
        <dbReference type="SAM" id="MobiDB-lite"/>
    </source>
</evidence>
<dbReference type="AlphaFoldDB" id="A0A9W4H741"/>
<comment type="caution">
    <text evidence="3">The sequence shown here is derived from an EMBL/GenBank/DDBJ whole genome shotgun (WGS) entry which is preliminary data.</text>
</comment>
<dbReference type="RefSeq" id="WP_205047501.1">
    <property type="nucleotide sequence ID" value="NZ_CAJVAX010000021.1"/>
</dbReference>
<gene>
    <name evidence="3" type="ORF">SBRY_70135</name>
</gene>
<keyword evidence="4" id="KW-1185">Reference proteome</keyword>
<keyword evidence="2" id="KW-1133">Transmembrane helix</keyword>
<reference evidence="3" key="1">
    <citation type="submission" date="2021-06" db="EMBL/GenBank/DDBJ databases">
        <authorList>
            <person name="Arsene-Ploetze F."/>
        </authorList>
    </citation>
    <scope>NUCLEOTIDE SEQUENCE</scope>
    <source>
        <strain evidence="3">SBRY1</strain>
    </source>
</reference>
<accession>A0A9W4H741</accession>
<feature type="region of interest" description="Disordered" evidence="1">
    <location>
        <begin position="1"/>
        <end position="70"/>
    </location>
</feature>
<evidence type="ECO:0000313" key="3">
    <source>
        <dbReference type="EMBL" id="CAG7655458.1"/>
    </source>
</evidence>
<protein>
    <submittedName>
        <fullName evidence="3">Uncharacterized protein</fullName>
    </submittedName>
</protein>
<feature type="compositionally biased region" description="Gly residues" evidence="1">
    <location>
        <begin position="29"/>
        <end position="41"/>
    </location>
</feature>
<dbReference type="Proteomes" id="UP001153328">
    <property type="component" value="Unassembled WGS sequence"/>
</dbReference>
<feature type="transmembrane region" description="Helical" evidence="2">
    <location>
        <begin position="76"/>
        <end position="95"/>
    </location>
</feature>
<dbReference type="EMBL" id="CAJVAX010000021">
    <property type="protein sequence ID" value="CAG7655458.1"/>
    <property type="molecule type" value="Genomic_DNA"/>
</dbReference>
<evidence type="ECO:0000313" key="4">
    <source>
        <dbReference type="Proteomes" id="UP001153328"/>
    </source>
</evidence>
<organism evidence="3 4">
    <name type="scientific">Actinacidiphila bryophytorum</name>
    <dbReference type="NCBI Taxonomy" id="1436133"/>
    <lineage>
        <taxon>Bacteria</taxon>
        <taxon>Bacillati</taxon>
        <taxon>Actinomycetota</taxon>
        <taxon>Actinomycetes</taxon>
        <taxon>Kitasatosporales</taxon>
        <taxon>Streptomycetaceae</taxon>
        <taxon>Actinacidiphila</taxon>
    </lineage>
</organism>
<feature type="compositionally biased region" description="Pro residues" evidence="1">
    <location>
        <begin position="46"/>
        <end position="58"/>
    </location>
</feature>
<proteinExistence type="predicted"/>
<sequence length="248" mass="24393">MAGDRVRPRAVADALGAGPAPDFGPSPYGPGGTPYGPGGGTSYLPPTAPVPAPGPKRPYAPYGGPPAGRARRRGTGVAFGVAGVALVGVLVAVLIDQHGGSGGGGGSSGSGGKSPSTSAPADTLPDAWLGTWYGEGPGSALEGSDGIEVTLALTGGKRGSTVGRQVSNVRVAGTTADAGCTEDLQLSEMQGDTMAFVAVTSTPTDTSLHLQCTKGRHYVLSMSDATHLRLDAGSQALGSPTALEKKSG</sequence>